<dbReference type="PANTHER" id="PTHR30136:SF33">
    <property type="entry name" value="TRANSCRIPTIONAL REGULATORY PROTEIN"/>
    <property type="match status" value="1"/>
</dbReference>
<proteinExistence type="predicted"/>
<dbReference type="GO" id="GO:0003700">
    <property type="term" value="F:DNA-binding transcription factor activity"/>
    <property type="evidence" value="ECO:0007669"/>
    <property type="project" value="TreeGrafter"/>
</dbReference>
<dbReference type="Pfam" id="PF09339">
    <property type="entry name" value="HTH_IclR"/>
    <property type="match status" value="1"/>
</dbReference>
<dbReference type="InterPro" id="IPR050707">
    <property type="entry name" value="HTH_MetabolicPath_Reg"/>
</dbReference>
<dbReference type="GO" id="GO:0003677">
    <property type="term" value="F:DNA binding"/>
    <property type="evidence" value="ECO:0007669"/>
    <property type="project" value="UniProtKB-KW"/>
</dbReference>
<feature type="region of interest" description="Disordered" evidence="4">
    <location>
        <begin position="1"/>
        <end position="28"/>
    </location>
</feature>
<dbReference type="RefSeq" id="WP_184637074.1">
    <property type="nucleotide sequence ID" value="NZ_JACIFZ010000002.1"/>
</dbReference>
<evidence type="ECO:0000313" key="7">
    <source>
        <dbReference type="EMBL" id="MBB4221078.1"/>
    </source>
</evidence>
<evidence type="ECO:0000256" key="3">
    <source>
        <dbReference type="ARBA" id="ARBA00023163"/>
    </source>
</evidence>
<dbReference type="EMBL" id="JACIFZ010000002">
    <property type="protein sequence ID" value="MBB4221078.1"/>
    <property type="molecule type" value="Genomic_DNA"/>
</dbReference>
<dbReference type="SUPFAM" id="SSF46785">
    <property type="entry name" value="Winged helix' DNA-binding domain"/>
    <property type="match status" value="1"/>
</dbReference>
<evidence type="ECO:0000256" key="4">
    <source>
        <dbReference type="SAM" id="MobiDB-lite"/>
    </source>
</evidence>
<evidence type="ECO:0000259" key="6">
    <source>
        <dbReference type="PROSITE" id="PS51078"/>
    </source>
</evidence>
<keyword evidence="2 7" id="KW-0238">DNA-binding</keyword>
<sequence length="288" mass="30835">MSTEKNDTSFPPADLQQQQADARGERSDTVSALERGISVLRCFSEDRPVLGHADLARMTGIPRATVNRLVATLLSLGMLKPAQAPDRFMLGPGVVSLSRVFLGSLDVRAAARPSMQAMAEEVGASVYLAVRDGMEMVLIEACRPRSSMLSARLDVGSRAPLANSALGRAYLSALPEAQRNQLIDSMRLLRGPEWDSIAPGMNRAIGESKRLGYCLSLGEFHREINSVSVPLIGPDGEVMALNGGGAAFVFTEERLRNELAPRLHDIALSIARDIGGHVPTPTPTPSPG</sequence>
<dbReference type="InterPro" id="IPR029016">
    <property type="entry name" value="GAF-like_dom_sf"/>
</dbReference>
<dbReference type="SUPFAM" id="SSF55781">
    <property type="entry name" value="GAF domain-like"/>
    <property type="match status" value="1"/>
</dbReference>
<dbReference type="PROSITE" id="PS51077">
    <property type="entry name" value="HTH_ICLR"/>
    <property type="match status" value="1"/>
</dbReference>
<keyword evidence="1" id="KW-0805">Transcription regulation</keyword>
<feature type="domain" description="HTH iclR-type" evidence="5">
    <location>
        <begin position="30"/>
        <end position="92"/>
    </location>
</feature>
<dbReference type="InterPro" id="IPR036388">
    <property type="entry name" value="WH-like_DNA-bd_sf"/>
</dbReference>
<evidence type="ECO:0000313" key="8">
    <source>
        <dbReference type="Proteomes" id="UP000524450"/>
    </source>
</evidence>
<dbReference type="Gene3D" id="3.30.450.40">
    <property type="match status" value="1"/>
</dbReference>
<feature type="domain" description="IclR-ED" evidence="6">
    <location>
        <begin position="93"/>
        <end position="276"/>
    </location>
</feature>
<dbReference type="PROSITE" id="PS51078">
    <property type="entry name" value="ICLR_ED"/>
    <property type="match status" value="1"/>
</dbReference>
<evidence type="ECO:0000256" key="1">
    <source>
        <dbReference type="ARBA" id="ARBA00023015"/>
    </source>
</evidence>
<comment type="caution">
    <text evidence="7">The sequence shown here is derived from an EMBL/GenBank/DDBJ whole genome shotgun (WGS) entry which is preliminary data.</text>
</comment>
<accession>A0A840FWL6</accession>
<dbReference type="AlphaFoldDB" id="A0A840FWL6"/>
<dbReference type="InterPro" id="IPR036390">
    <property type="entry name" value="WH_DNA-bd_sf"/>
</dbReference>
<dbReference type="InterPro" id="IPR005471">
    <property type="entry name" value="Tscrpt_reg_IclR_N"/>
</dbReference>
<evidence type="ECO:0000259" key="5">
    <source>
        <dbReference type="PROSITE" id="PS51077"/>
    </source>
</evidence>
<name>A0A840FWL6_9BURK</name>
<evidence type="ECO:0000256" key="2">
    <source>
        <dbReference type="ARBA" id="ARBA00023125"/>
    </source>
</evidence>
<dbReference type="InterPro" id="IPR014757">
    <property type="entry name" value="Tscrpt_reg_IclR_C"/>
</dbReference>
<keyword evidence="3" id="KW-0804">Transcription</keyword>
<dbReference type="Proteomes" id="UP000524450">
    <property type="component" value="Unassembled WGS sequence"/>
</dbReference>
<dbReference type="PANTHER" id="PTHR30136">
    <property type="entry name" value="HELIX-TURN-HELIX TRANSCRIPTIONAL REGULATOR, ICLR FAMILY"/>
    <property type="match status" value="1"/>
</dbReference>
<protein>
    <submittedName>
        <fullName evidence="7">DNA-binding IclR family transcriptional regulator</fullName>
    </submittedName>
</protein>
<dbReference type="SMART" id="SM00346">
    <property type="entry name" value="HTH_ICLR"/>
    <property type="match status" value="1"/>
</dbReference>
<reference evidence="7 8" key="1">
    <citation type="submission" date="2020-08" db="EMBL/GenBank/DDBJ databases">
        <title>Genomic Encyclopedia of Type Strains, Phase IV (KMG-V): Genome sequencing to study the core and pangenomes of soil and plant-associated prokaryotes.</title>
        <authorList>
            <person name="Whitman W."/>
        </authorList>
    </citation>
    <scope>NUCLEOTIDE SEQUENCE [LARGE SCALE GENOMIC DNA]</scope>
    <source>
        <strain evidence="7 8">34/80</strain>
    </source>
</reference>
<dbReference type="GO" id="GO:0045892">
    <property type="term" value="P:negative regulation of DNA-templated transcription"/>
    <property type="evidence" value="ECO:0007669"/>
    <property type="project" value="TreeGrafter"/>
</dbReference>
<organism evidence="7 8">
    <name type="scientific">Variovorax guangxiensis</name>
    <dbReference type="NCBI Taxonomy" id="1775474"/>
    <lineage>
        <taxon>Bacteria</taxon>
        <taxon>Pseudomonadati</taxon>
        <taxon>Pseudomonadota</taxon>
        <taxon>Betaproteobacteria</taxon>
        <taxon>Burkholderiales</taxon>
        <taxon>Comamonadaceae</taxon>
        <taxon>Variovorax</taxon>
    </lineage>
</organism>
<gene>
    <name evidence="7" type="ORF">GGD71_001838</name>
</gene>
<dbReference type="Pfam" id="PF01614">
    <property type="entry name" value="IclR_C"/>
    <property type="match status" value="1"/>
</dbReference>
<dbReference type="Gene3D" id="1.10.10.10">
    <property type="entry name" value="Winged helix-like DNA-binding domain superfamily/Winged helix DNA-binding domain"/>
    <property type="match status" value="1"/>
</dbReference>